<keyword evidence="2 5" id="KW-0645">Protease</keyword>
<name>A0A1H0KB10_9ACTN</name>
<evidence type="ECO:0000256" key="1">
    <source>
        <dbReference type="ARBA" id="ARBA00011073"/>
    </source>
</evidence>
<dbReference type="PANTHER" id="PTHR43399:SF4">
    <property type="entry name" value="CELL WALL-ASSOCIATED PROTEASE"/>
    <property type="match status" value="1"/>
</dbReference>
<organism evidence="7 8">
    <name type="scientific">Nakamurella panacisegetis</name>
    <dbReference type="NCBI Taxonomy" id="1090615"/>
    <lineage>
        <taxon>Bacteria</taxon>
        <taxon>Bacillati</taxon>
        <taxon>Actinomycetota</taxon>
        <taxon>Actinomycetes</taxon>
        <taxon>Nakamurellales</taxon>
        <taxon>Nakamurellaceae</taxon>
        <taxon>Nakamurella</taxon>
    </lineage>
</organism>
<protein>
    <submittedName>
        <fullName evidence="7">Subtilase family protein</fullName>
    </submittedName>
</protein>
<dbReference type="InterPro" id="IPR034058">
    <property type="entry name" value="TagA/B/C/D_pept_dom"/>
</dbReference>
<evidence type="ECO:0000256" key="4">
    <source>
        <dbReference type="ARBA" id="ARBA00022825"/>
    </source>
</evidence>
<dbReference type="CDD" id="cd04842">
    <property type="entry name" value="Peptidases_S8_Kp43_protease"/>
    <property type="match status" value="1"/>
</dbReference>
<dbReference type="InterPro" id="IPR015500">
    <property type="entry name" value="Peptidase_S8_subtilisin-rel"/>
</dbReference>
<dbReference type="STRING" id="1090615.SAMN04515671_1239"/>
<proteinExistence type="inferred from homology"/>
<dbReference type="SUPFAM" id="SSF52743">
    <property type="entry name" value="Subtilisin-like"/>
    <property type="match status" value="1"/>
</dbReference>
<dbReference type="Gene3D" id="2.60.120.380">
    <property type="match status" value="1"/>
</dbReference>
<keyword evidence="3 5" id="KW-0378">Hydrolase</keyword>
<gene>
    <name evidence="7" type="ORF">SAMN04515671_1239</name>
</gene>
<dbReference type="PROSITE" id="PS00137">
    <property type="entry name" value="SUBTILASE_HIS"/>
    <property type="match status" value="1"/>
</dbReference>
<feature type="active site" description="Charge relay system" evidence="5">
    <location>
        <position position="225"/>
    </location>
</feature>
<evidence type="ECO:0000256" key="3">
    <source>
        <dbReference type="ARBA" id="ARBA00022801"/>
    </source>
</evidence>
<dbReference type="PRINTS" id="PR00723">
    <property type="entry name" value="SUBTILISIN"/>
</dbReference>
<dbReference type="PROSITE" id="PS51892">
    <property type="entry name" value="SUBTILASE"/>
    <property type="match status" value="1"/>
</dbReference>
<dbReference type="Pfam" id="PF00082">
    <property type="entry name" value="Peptidase_S8"/>
    <property type="match status" value="1"/>
</dbReference>
<dbReference type="EMBL" id="LT629710">
    <property type="protein sequence ID" value="SDO53125.1"/>
    <property type="molecule type" value="Genomic_DNA"/>
</dbReference>
<evidence type="ECO:0000256" key="2">
    <source>
        <dbReference type="ARBA" id="ARBA00022670"/>
    </source>
</evidence>
<feature type="domain" description="Peptidase S8/S53" evidence="6">
    <location>
        <begin position="216"/>
        <end position="546"/>
    </location>
</feature>
<dbReference type="InterPro" id="IPR022398">
    <property type="entry name" value="Peptidase_S8_His-AS"/>
</dbReference>
<feature type="active site" description="Charge relay system" evidence="5">
    <location>
        <position position="485"/>
    </location>
</feature>
<dbReference type="InterPro" id="IPR008979">
    <property type="entry name" value="Galactose-bd-like_sf"/>
</dbReference>
<dbReference type="GO" id="GO:0006508">
    <property type="term" value="P:proteolysis"/>
    <property type="evidence" value="ECO:0007669"/>
    <property type="project" value="UniProtKB-KW"/>
</dbReference>
<reference evidence="7 8" key="1">
    <citation type="submission" date="2016-10" db="EMBL/GenBank/DDBJ databases">
        <authorList>
            <person name="de Groot N.N."/>
        </authorList>
    </citation>
    <scope>NUCLEOTIDE SEQUENCE [LARGE SCALE GENOMIC DNA]</scope>
    <source>
        <strain evidence="8">P4-7,KCTC 19426,CECT 7604</strain>
    </source>
</reference>
<dbReference type="InterPro" id="IPR036852">
    <property type="entry name" value="Peptidase_S8/S53_dom_sf"/>
</dbReference>
<evidence type="ECO:0000256" key="5">
    <source>
        <dbReference type="PROSITE-ProRule" id="PRU01240"/>
    </source>
</evidence>
<comment type="similarity">
    <text evidence="1 5">Belongs to the peptidase S8 family.</text>
</comment>
<feature type="active site" description="Charge relay system" evidence="5">
    <location>
        <position position="262"/>
    </location>
</feature>
<keyword evidence="8" id="KW-1185">Reference proteome</keyword>
<keyword evidence="4 5" id="KW-0720">Serine protease</keyword>
<dbReference type="PROSITE" id="PS00138">
    <property type="entry name" value="SUBTILASE_SER"/>
    <property type="match status" value="1"/>
</dbReference>
<dbReference type="AlphaFoldDB" id="A0A1H0KB10"/>
<dbReference type="GO" id="GO:0004252">
    <property type="term" value="F:serine-type endopeptidase activity"/>
    <property type="evidence" value="ECO:0007669"/>
    <property type="project" value="UniProtKB-UniRule"/>
</dbReference>
<accession>A0A1H0KB10</accession>
<evidence type="ECO:0000313" key="7">
    <source>
        <dbReference type="EMBL" id="SDO53125.1"/>
    </source>
</evidence>
<dbReference type="InterPro" id="IPR000209">
    <property type="entry name" value="Peptidase_S8/S53_dom"/>
</dbReference>
<evidence type="ECO:0000313" key="8">
    <source>
        <dbReference type="Proteomes" id="UP000198741"/>
    </source>
</evidence>
<dbReference type="OrthoDB" id="9813435at2"/>
<dbReference type="RefSeq" id="WP_090475129.1">
    <property type="nucleotide sequence ID" value="NZ_LT629710.1"/>
</dbReference>
<dbReference type="InterPro" id="IPR023828">
    <property type="entry name" value="Peptidase_S8_Ser-AS"/>
</dbReference>
<dbReference type="PANTHER" id="PTHR43399">
    <property type="entry name" value="SUBTILISIN-RELATED"/>
    <property type="match status" value="1"/>
</dbReference>
<dbReference type="InterPro" id="IPR051048">
    <property type="entry name" value="Peptidase_S8/S53_subtilisin"/>
</dbReference>
<dbReference type="SUPFAM" id="SSF49785">
    <property type="entry name" value="Galactose-binding domain-like"/>
    <property type="match status" value="1"/>
</dbReference>
<dbReference type="Proteomes" id="UP000198741">
    <property type="component" value="Chromosome I"/>
</dbReference>
<dbReference type="Gene3D" id="3.40.50.200">
    <property type="entry name" value="Peptidase S8/S53 domain"/>
    <property type="match status" value="1"/>
</dbReference>
<evidence type="ECO:0000259" key="6">
    <source>
        <dbReference type="Pfam" id="PF00082"/>
    </source>
</evidence>
<sequence length="686" mass="72411">MAVISINGITVDPAQQAQELRTAGLEAVDAAESDHILIQTDAPLDPSQKAALADLGVQIREYVSENTYLADYPGTDLTRIRDLDFVTWADVYLRVFKIAPALLPDGTGRSDVRALAELAPGVDGRDEQVELLLHPGVDPTPELVSDVAQAAGVPADEVVVTPHKLRLPTTSGRLPDLARFDEIREIHPIPKRTLFNNVARGILDATVVINGTNYDGDGELVAVADTGFDKGDTTDVHPAFTGRVEKLYALGRPGLTDDPNGHGTHVAGSVLGDGNSPTMGGAIQGTAPAAHLILQSLLDSSDGLGGIPADLHQLFQPTYDDGARVHTNSWGPVTPSVAYDASCREIDDFVWTHPDQVILYAAGNHGVDRDKDGVIDEKLVGGEGAAKNCITVGASESLRPDIEITYGSWNSSAWPVAPINPDLWANNKDGMAAFSDRGPTQEGRIKPDVVAPGTSILSTLSRNAPMSSDFGTSTDPLYFFEAGTSMATPLVAGCAAVLRQTLVKNGNPTPSAALVKALLINGAVELPGQYSPTEAGASPNNASGWGRVDLAGSVIIPGPNADAGFGEGGPLKQGEEDSFPITIGEGHQHKKAADVAPAALGSSLKITLVWTDPPGPQLQNDLDLIVIAADGAERHGNCGTSKNFDRSNNVEQVVWDNMPAGEARIVIRAFRITQFPQPYAYAWRTH</sequence>